<keyword evidence="1" id="KW-0812">Transmembrane</keyword>
<sequence>MLRTNDNSYRTVYMIIEGEKRDAHWQSSPQRAYICRSSYLARLINMDAHCATLLLTFPMGLFLLLERTGSSLRLYNDPGDSEYPSIVPRL</sequence>
<proteinExistence type="predicted"/>
<evidence type="ECO:0000313" key="3">
    <source>
        <dbReference type="Proteomes" id="UP000325395"/>
    </source>
</evidence>
<name>A0ABQ6W265_9EURO</name>
<dbReference type="Proteomes" id="UP000325395">
    <property type="component" value="Unassembled WGS sequence"/>
</dbReference>
<accession>A0ABQ6W265</accession>
<dbReference type="EMBL" id="ML735892">
    <property type="protein sequence ID" value="KAE8411110.1"/>
    <property type="molecule type" value="Genomic_DNA"/>
</dbReference>
<keyword evidence="1" id="KW-1133">Transmembrane helix</keyword>
<gene>
    <name evidence="2" type="ORF">BDV36DRAFT_275773</name>
</gene>
<keyword evidence="3" id="KW-1185">Reference proteome</keyword>
<feature type="transmembrane region" description="Helical" evidence="1">
    <location>
        <begin position="46"/>
        <end position="65"/>
    </location>
</feature>
<evidence type="ECO:0000256" key="1">
    <source>
        <dbReference type="SAM" id="Phobius"/>
    </source>
</evidence>
<reference evidence="2 3" key="1">
    <citation type="submission" date="2019-04" db="EMBL/GenBank/DDBJ databases">
        <authorList>
            <consortium name="DOE Joint Genome Institute"/>
            <person name="Mondo S."/>
            <person name="Kjaerbolling I."/>
            <person name="Vesth T."/>
            <person name="Frisvad J.C."/>
            <person name="Nybo J.L."/>
            <person name="Theobald S."/>
            <person name="Kildgaard S."/>
            <person name="Isbrandt T."/>
            <person name="Kuo A."/>
            <person name="Sato A."/>
            <person name="Lyhne E.K."/>
            <person name="Kogle M.E."/>
            <person name="Wiebenga A."/>
            <person name="Kun R.S."/>
            <person name="Lubbers R.J."/>
            <person name="Makela M.R."/>
            <person name="Barry K."/>
            <person name="Chovatia M."/>
            <person name="Clum A."/>
            <person name="Daum C."/>
            <person name="Haridas S."/>
            <person name="He G."/>
            <person name="LaButti K."/>
            <person name="Lipzen A."/>
            <person name="Riley R."/>
            <person name="Salamov A."/>
            <person name="Simmons B.A."/>
            <person name="Magnuson J.K."/>
            <person name="Henrissat B."/>
            <person name="Mortensen U.H."/>
            <person name="Larsen T.O."/>
            <person name="Devries R.P."/>
            <person name="Grigoriev I.V."/>
            <person name="Machida M."/>
            <person name="Baker S.E."/>
            <person name="Andersen M.R."/>
            <person name="Cantor M.N."/>
            <person name="Hua S.X."/>
        </authorList>
    </citation>
    <scope>NUCLEOTIDE SEQUENCE [LARGE SCALE GENOMIC DNA]</scope>
    <source>
        <strain evidence="2 3">CBS 117616</strain>
    </source>
</reference>
<protein>
    <submittedName>
        <fullName evidence="2">Uncharacterized protein</fullName>
    </submittedName>
</protein>
<keyword evidence="1" id="KW-0472">Membrane</keyword>
<evidence type="ECO:0000313" key="2">
    <source>
        <dbReference type="EMBL" id="KAE8411110.1"/>
    </source>
</evidence>
<organism evidence="2 3">
    <name type="scientific">Aspergillus pseudocaelatus</name>
    <dbReference type="NCBI Taxonomy" id="1825620"/>
    <lineage>
        <taxon>Eukaryota</taxon>
        <taxon>Fungi</taxon>
        <taxon>Dikarya</taxon>
        <taxon>Ascomycota</taxon>
        <taxon>Pezizomycotina</taxon>
        <taxon>Eurotiomycetes</taxon>
        <taxon>Eurotiomycetidae</taxon>
        <taxon>Eurotiales</taxon>
        <taxon>Aspergillaceae</taxon>
        <taxon>Aspergillus</taxon>
        <taxon>Aspergillus subgen. Circumdati</taxon>
    </lineage>
</organism>